<feature type="region of interest" description="Disordered" evidence="1">
    <location>
        <begin position="231"/>
        <end position="366"/>
    </location>
</feature>
<feature type="region of interest" description="Disordered" evidence="1">
    <location>
        <begin position="90"/>
        <end position="199"/>
    </location>
</feature>
<feature type="compositionally biased region" description="Polar residues" evidence="1">
    <location>
        <begin position="1"/>
        <end position="10"/>
    </location>
</feature>
<dbReference type="AlphaFoldDB" id="H2XYQ8"/>
<proteinExistence type="predicted"/>
<evidence type="ECO:0000313" key="3">
    <source>
        <dbReference type="Proteomes" id="UP000008144"/>
    </source>
</evidence>
<keyword evidence="3" id="KW-1185">Reference proteome</keyword>
<feature type="compositionally biased region" description="Basic and acidic residues" evidence="1">
    <location>
        <begin position="238"/>
        <end position="258"/>
    </location>
</feature>
<sequence>MKSLSKSQNVEETDDSKPYSTIQKDNADESDITKHSVADNGACEVTDTDKTIEKSESSTTEKDGHLAAEEKLISDQKDVALDAEKITDDILSIASTTSNKTNESEDSPTIRDEDSPTIRDEETEATVTSQTQETALAKDEEKVESESSDDKEAIDVDDVTVNDVTTPESHDVTATDSADVTTSETNSVSTKTDDVMENGTDDVIAQAKVNDVHEQTSEALSTPIETKVVSKALELSDESNHDSKDKESTKEKGAELRSRIRRYRRTEGDKKPDCDVTEVSTGPPEIESDRKSEPRRRRRIRSQKTPPSSAASSPEAEEAPGPKIESEVPQEKEKTAEVEAVPPVKEKRDEVATSDAVTGDERPNKSDIKVKRVRSMPGHSVQEITVTEVDLNEHPQASLQETKTATADKI</sequence>
<evidence type="ECO:0000256" key="1">
    <source>
        <dbReference type="SAM" id="MobiDB-lite"/>
    </source>
</evidence>
<evidence type="ECO:0000313" key="2">
    <source>
        <dbReference type="Ensembl" id="ENSCINP00000034792.1"/>
    </source>
</evidence>
<dbReference type="OMA" id="DNMQPDS"/>
<feature type="compositionally biased region" description="Basic and acidic residues" evidence="1">
    <location>
        <begin position="25"/>
        <end position="37"/>
    </location>
</feature>
<reference evidence="2" key="2">
    <citation type="submission" date="2025-08" db="UniProtKB">
        <authorList>
            <consortium name="Ensembl"/>
        </authorList>
    </citation>
    <scope>IDENTIFICATION</scope>
</reference>
<dbReference type="Proteomes" id="UP000008144">
    <property type="component" value="Unassembled WGS sequence"/>
</dbReference>
<feature type="compositionally biased region" description="Basic and acidic residues" evidence="1">
    <location>
        <begin position="136"/>
        <end position="154"/>
    </location>
</feature>
<reference evidence="2" key="3">
    <citation type="submission" date="2025-09" db="UniProtKB">
        <authorList>
            <consortium name="Ensembl"/>
        </authorList>
    </citation>
    <scope>IDENTIFICATION</scope>
</reference>
<feature type="compositionally biased region" description="Basic and acidic residues" evidence="1">
    <location>
        <begin position="108"/>
        <end position="120"/>
    </location>
</feature>
<feature type="compositionally biased region" description="Low complexity" evidence="1">
    <location>
        <begin position="174"/>
        <end position="183"/>
    </location>
</feature>
<accession>H2XYQ8</accession>
<dbReference type="Ensembl" id="ENSCINT00000034531.1">
    <property type="protein sequence ID" value="ENSCINP00000034792.1"/>
    <property type="gene ID" value="ENSCING00000022924.1"/>
</dbReference>
<name>H2XYQ8_CIOIN</name>
<organism evidence="2 3">
    <name type="scientific">Ciona intestinalis</name>
    <name type="common">Transparent sea squirt</name>
    <name type="synonym">Ascidia intestinalis</name>
    <dbReference type="NCBI Taxonomy" id="7719"/>
    <lineage>
        <taxon>Eukaryota</taxon>
        <taxon>Metazoa</taxon>
        <taxon>Chordata</taxon>
        <taxon>Tunicata</taxon>
        <taxon>Ascidiacea</taxon>
        <taxon>Phlebobranchia</taxon>
        <taxon>Cionidae</taxon>
        <taxon>Ciona</taxon>
    </lineage>
</organism>
<feature type="compositionally biased region" description="Basic residues" evidence="1">
    <location>
        <begin position="293"/>
        <end position="302"/>
    </location>
</feature>
<feature type="region of interest" description="Disordered" evidence="1">
    <location>
        <begin position="1"/>
        <end position="68"/>
    </location>
</feature>
<dbReference type="HOGENOM" id="CLU_671826_0_0_1"/>
<protein>
    <submittedName>
        <fullName evidence="2">Uncharacterized protein</fullName>
    </submittedName>
</protein>
<reference evidence="3" key="1">
    <citation type="journal article" date="2002" name="Science">
        <title>The draft genome of Ciona intestinalis: insights into chordate and vertebrate origins.</title>
        <authorList>
            <person name="Dehal P."/>
            <person name="Satou Y."/>
            <person name="Campbell R.K."/>
            <person name="Chapman J."/>
            <person name="Degnan B."/>
            <person name="De Tomaso A."/>
            <person name="Davidson B."/>
            <person name="Di Gregorio A."/>
            <person name="Gelpke M."/>
            <person name="Goodstein D.M."/>
            <person name="Harafuji N."/>
            <person name="Hastings K.E."/>
            <person name="Ho I."/>
            <person name="Hotta K."/>
            <person name="Huang W."/>
            <person name="Kawashima T."/>
            <person name="Lemaire P."/>
            <person name="Martinez D."/>
            <person name="Meinertzhagen I.A."/>
            <person name="Necula S."/>
            <person name="Nonaka M."/>
            <person name="Putnam N."/>
            <person name="Rash S."/>
            <person name="Saiga H."/>
            <person name="Satake M."/>
            <person name="Terry A."/>
            <person name="Yamada L."/>
            <person name="Wang H.G."/>
            <person name="Awazu S."/>
            <person name="Azumi K."/>
            <person name="Boore J."/>
            <person name="Branno M."/>
            <person name="Chin-Bow S."/>
            <person name="DeSantis R."/>
            <person name="Doyle S."/>
            <person name="Francino P."/>
            <person name="Keys D.N."/>
            <person name="Haga S."/>
            <person name="Hayashi H."/>
            <person name="Hino K."/>
            <person name="Imai K.S."/>
            <person name="Inaba K."/>
            <person name="Kano S."/>
            <person name="Kobayashi K."/>
            <person name="Kobayashi M."/>
            <person name="Lee B.I."/>
            <person name="Makabe K.W."/>
            <person name="Manohar C."/>
            <person name="Matassi G."/>
            <person name="Medina M."/>
            <person name="Mochizuki Y."/>
            <person name="Mount S."/>
            <person name="Morishita T."/>
            <person name="Miura S."/>
            <person name="Nakayama A."/>
            <person name="Nishizaka S."/>
            <person name="Nomoto H."/>
            <person name="Ohta F."/>
            <person name="Oishi K."/>
            <person name="Rigoutsos I."/>
            <person name="Sano M."/>
            <person name="Sasaki A."/>
            <person name="Sasakura Y."/>
            <person name="Shoguchi E."/>
            <person name="Shin-i T."/>
            <person name="Spagnuolo A."/>
            <person name="Stainier D."/>
            <person name="Suzuki M.M."/>
            <person name="Tassy O."/>
            <person name="Takatori N."/>
            <person name="Tokuoka M."/>
            <person name="Yagi K."/>
            <person name="Yoshizaki F."/>
            <person name="Wada S."/>
            <person name="Zhang C."/>
            <person name="Hyatt P.D."/>
            <person name="Larimer F."/>
            <person name="Detter C."/>
            <person name="Doggett N."/>
            <person name="Glavina T."/>
            <person name="Hawkins T."/>
            <person name="Richardson P."/>
            <person name="Lucas S."/>
            <person name="Kohara Y."/>
            <person name="Levine M."/>
            <person name="Satoh N."/>
            <person name="Rokhsar D.S."/>
        </authorList>
    </citation>
    <scope>NUCLEOTIDE SEQUENCE [LARGE SCALE GENOMIC DNA]</scope>
</reference>
<feature type="compositionally biased region" description="Basic and acidic residues" evidence="1">
    <location>
        <begin position="47"/>
        <end position="68"/>
    </location>
</feature>
<feature type="compositionally biased region" description="Basic and acidic residues" evidence="1">
    <location>
        <begin position="324"/>
        <end position="337"/>
    </location>
</feature>
<feature type="compositionally biased region" description="Basic and acidic residues" evidence="1">
    <location>
        <begin position="265"/>
        <end position="274"/>
    </location>
</feature>
<dbReference type="InParanoid" id="H2XYQ8"/>
<feature type="compositionally biased region" description="Polar residues" evidence="1">
    <location>
        <begin position="125"/>
        <end position="134"/>
    </location>
</feature>